<dbReference type="PIRSF" id="PIRSF000110">
    <property type="entry name" value="G6PD"/>
    <property type="match status" value="1"/>
</dbReference>
<keyword evidence="10" id="KW-1185">Reference proteome</keyword>
<feature type="domain" description="Glucose-6-phosphate dehydrogenase C-terminal" evidence="8">
    <location>
        <begin position="213"/>
        <end position="504"/>
    </location>
</feature>
<dbReference type="Pfam" id="PF02781">
    <property type="entry name" value="G6PD_C"/>
    <property type="match status" value="1"/>
</dbReference>
<dbReference type="GO" id="GO:0009051">
    <property type="term" value="P:pentose-phosphate shunt, oxidative branch"/>
    <property type="evidence" value="ECO:0007669"/>
    <property type="project" value="TreeGrafter"/>
</dbReference>
<dbReference type="Gene3D" id="3.30.360.10">
    <property type="entry name" value="Dihydrodipicolinate Reductase, domain 2"/>
    <property type="match status" value="1"/>
</dbReference>
<dbReference type="PANTHER" id="PTHR23429">
    <property type="entry name" value="GLUCOSE-6-PHOSPHATE 1-DEHYDROGENASE G6PD"/>
    <property type="match status" value="1"/>
</dbReference>
<feature type="active site" description="Proton acceptor" evidence="6">
    <location>
        <position position="264"/>
    </location>
</feature>
<comment type="catalytic activity">
    <reaction evidence="6">
        <text>D-glucose 6-phosphate + NADP(+) = 6-phospho-D-glucono-1,5-lactone + NADPH + H(+)</text>
        <dbReference type="Rhea" id="RHEA:15841"/>
        <dbReference type="ChEBI" id="CHEBI:15378"/>
        <dbReference type="ChEBI" id="CHEBI:57783"/>
        <dbReference type="ChEBI" id="CHEBI:57955"/>
        <dbReference type="ChEBI" id="CHEBI:58349"/>
        <dbReference type="ChEBI" id="CHEBI:61548"/>
        <dbReference type="EC" id="1.1.1.49"/>
    </reaction>
</comment>
<dbReference type="eggNOG" id="COG0364">
    <property type="taxonomic scope" value="Bacteria"/>
</dbReference>
<dbReference type="SUPFAM" id="SSF51735">
    <property type="entry name" value="NAD(P)-binding Rossmann-fold domains"/>
    <property type="match status" value="1"/>
</dbReference>
<evidence type="ECO:0000256" key="4">
    <source>
        <dbReference type="ARBA" id="ARBA00023002"/>
    </source>
</evidence>
<dbReference type="SUPFAM" id="SSF55347">
    <property type="entry name" value="Glyceraldehyde-3-phosphate dehydrogenase-like, C-terminal domain"/>
    <property type="match status" value="1"/>
</dbReference>
<dbReference type="GO" id="GO:0005829">
    <property type="term" value="C:cytosol"/>
    <property type="evidence" value="ECO:0007669"/>
    <property type="project" value="TreeGrafter"/>
</dbReference>
<dbReference type="AlphaFoldDB" id="E1QG88"/>
<feature type="binding site" evidence="6">
    <location>
        <position position="259"/>
    </location>
    <ligand>
        <name>substrate</name>
    </ligand>
</feature>
<evidence type="ECO:0000256" key="6">
    <source>
        <dbReference type="HAMAP-Rule" id="MF_00966"/>
    </source>
</evidence>
<dbReference type="KEGG" id="dbr:Deba_0223"/>
<sequence>MTTSAPPWAGQIIQDGVGCHLEGAPDPCVVVIFGASGDLCHRKLMPALYDLFVNHGLQESLAVVGCARTAYDDDQFRELMAQAVAEAGLDLARWDAFARRLFYQPLTYDDPASFAPLRHRLEVIDRDCGGCGNRIYNLAIPPQLYADVARSLSAAGMNQSDGPGWLRLVVEKPFGDDLQSARQLNAALAEGFAEEQIFRIDHYLAKDTVQNLMLFRFANAVFEPLWDRKYVDFVAITAAETLGVEHRAGYYEQAGVLRDMFQNHMLQLLALVAGEAPPNMDAERVRDEKIRLFRCLRPLPADNLDGTLVLGQYAAGRVAGQEVVAYRDEPGVAPGSLTPTFAALRVFVDNWRWQGVPFYLCSGKRLAKKRTSIDIQFKQVPHSLFRQALGEHITSNRLSLGIQPEETITLSIQTKKPGPKLCLRTVGMGFDFRAGGEPMHDAYEKVLLDAMLGDHTLFWRQDGVELCWQWLEPLLRACEACADRGKRLHFYPAGGWGPPQARDVAPLLADRNED</sequence>
<gene>
    <name evidence="6" type="primary">zwf</name>
    <name evidence="9" type="ordered locus">Deba_0223</name>
</gene>
<evidence type="ECO:0000259" key="8">
    <source>
        <dbReference type="Pfam" id="PF02781"/>
    </source>
</evidence>
<feature type="binding site" evidence="6">
    <location>
        <position position="68"/>
    </location>
    <ligand>
        <name>NADP(+)</name>
        <dbReference type="ChEBI" id="CHEBI:58349"/>
    </ligand>
</feature>
<keyword evidence="4 6" id="KW-0560">Oxidoreductase</keyword>
<dbReference type="GO" id="GO:0004345">
    <property type="term" value="F:glucose-6-phosphate dehydrogenase activity"/>
    <property type="evidence" value="ECO:0007669"/>
    <property type="project" value="UniProtKB-UniRule"/>
</dbReference>
<dbReference type="GO" id="GO:0050661">
    <property type="term" value="F:NADP binding"/>
    <property type="evidence" value="ECO:0007669"/>
    <property type="project" value="UniProtKB-UniRule"/>
</dbReference>
<reference evidence="9 10" key="1">
    <citation type="journal article" date="2010" name="Stand. Genomic Sci.">
        <title>Complete genome sequence of Desulfarculus baarsii type strain (2st14).</title>
        <authorList>
            <person name="Sun H."/>
            <person name="Spring S."/>
            <person name="Lapidus A."/>
            <person name="Davenport K."/>
            <person name="Del Rio T.G."/>
            <person name="Tice H."/>
            <person name="Nolan M."/>
            <person name="Copeland A."/>
            <person name="Cheng J.F."/>
            <person name="Lucas S."/>
            <person name="Tapia R."/>
            <person name="Goodwin L."/>
            <person name="Pitluck S."/>
            <person name="Ivanova N."/>
            <person name="Pagani I."/>
            <person name="Mavromatis K."/>
            <person name="Ovchinnikova G."/>
            <person name="Pati A."/>
            <person name="Chen A."/>
            <person name="Palaniappan K."/>
            <person name="Hauser L."/>
            <person name="Chang Y.J."/>
            <person name="Jeffries C.D."/>
            <person name="Detter J.C."/>
            <person name="Han C."/>
            <person name="Rohde M."/>
            <person name="Brambilla E."/>
            <person name="Goker M."/>
            <person name="Woyke T."/>
            <person name="Bristow J."/>
            <person name="Eisen J.A."/>
            <person name="Markowitz V."/>
            <person name="Hugenholtz P."/>
            <person name="Kyrpides N.C."/>
            <person name="Klenk H.P."/>
            <person name="Land M."/>
        </authorList>
    </citation>
    <scope>NUCLEOTIDE SEQUENCE [LARGE SCALE GENOMIC DNA]</scope>
    <source>
        <strain evidence="10">ATCC 33931 / DSM 2075 / LMG 7858 / VKM B-1802 / 2st14</strain>
    </source>
</reference>
<dbReference type="HAMAP" id="MF_00966">
    <property type="entry name" value="G6PD"/>
    <property type="match status" value="1"/>
</dbReference>
<dbReference type="NCBIfam" id="TIGR00871">
    <property type="entry name" value="zwf"/>
    <property type="match status" value="1"/>
</dbReference>
<keyword evidence="2 6" id="KW-0313">Glucose metabolism</keyword>
<dbReference type="PRINTS" id="PR00079">
    <property type="entry name" value="G6PDHDRGNASE"/>
</dbReference>
<dbReference type="InterPro" id="IPR036291">
    <property type="entry name" value="NAD(P)-bd_dom_sf"/>
</dbReference>
<comment type="function">
    <text evidence="6">Catalyzes the oxidation of glucose 6-phosphate to 6-phosphogluconolactone.</text>
</comment>
<comment type="pathway">
    <text evidence="1 6">Carbohydrate degradation; pentose phosphate pathway; D-ribulose 5-phosphate from D-glucose 6-phosphate (oxidative stage): step 1/3.</text>
</comment>
<feature type="binding site" evidence="6">
    <location>
        <position position="206"/>
    </location>
    <ligand>
        <name>substrate</name>
    </ligand>
</feature>
<evidence type="ECO:0000256" key="5">
    <source>
        <dbReference type="ARBA" id="ARBA00023277"/>
    </source>
</evidence>
<evidence type="ECO:0000259" key="7">
    <source>
        <dbReference type="Pfam" id="PF00479"/>
    </source>
</evidence>
<feature type="domain" description="Glucose-6-phosphate dehydrogenase NAD-binding" evidence="7">
    <location>
        <begin position="31"/>
        <end position="211"/>
    </location>
</feature>
<dbReference type="OrthoDB" id="9802739at2"/>
<protein>
    <recommendedName>
        <fullName evidence="6">Glucose-6-phosphate 1-dehydrogenase</fullName>
        <shortName evidence="6">G6PD</shortName>
        <ecNumber evidence="6">1.1.1.49</ecNumber>
    </recommendedName>
</protein>
<feature type="binding site" evidence="6">
    <location>
        <position position="369"/>
    </location>
    <ligand>
        <name>substrate</name>
    </ligand>
</feature>
<proteinExistence type="inferred from homology"/>
<feature type="binding site" evidence="6">
    <location>
        <position position="364"/>
    </location>
    <ligand>
        <name>substrate</name>
    </ligand>
</feature>
<dbReference type="Gene3D" id="3.40.50.720">
    <property type="entry name" value="NAD(P)-binding Rossmann-like Domain"/>
    <property type="match status" value="1"/>
</dbReference>
<keyword evidence="3 6" id="KW-0521">NADP</keyword>
<evidence type="ECO:0000256" key="1">
    <source>
        <dbReference type="ARBA" id="ARBA00004937"/>
    </source>
</evidence>
<dbReference type="EC" id="1.1.1.49" evidence="6"/>
<dbReference type="HOGENOM" id="CLU_013524_5_1_7"/>
<comment type="similarity">
    <text evidence="6">Belongs to the glucose-6-phosphate dehydrogenase family.</text>
</comment>
<dbReference type="EMBL" id="CP002085">
    <property type="protein sequence ID" value="ADK83600.1"/>
    <property type="molecule type" value="Genomic_DNA"/>
</dbReference>
<feature type="binding site" evidence="6">
    <location>
        <position position="172"/>
    </location>
    <ligand>
        <name>NADP(+)</name>
        <dbReference type="ChEBI" id="CHEBI:58349"/>
    </ligand>
</feature>
<dbReference type="InterPro" id="IPR022674">
    <property type="entry name" value="G6P_DH_NAD-bd"/>
</dbReference>
<evidence type="ECO:0000256" key="2">
    <source>
        <dbReference type="ARBA" id="ARBA00022526"/>
    </source>
</evidence>
<feature type="binding site" evidence="6">
    <location>
        <position position="240"/>
    </location>
    <ligand>
        <name>substrate</name>
    </ligand>
</feature>
<comment type="caution">
    <text evidence="6">Lacks conserved residue(s) required for the propagation of feature annotation.</text>
</comment>
<dbReference type="PANTHER" id="PTHR23429:SF0">
    <property type="entry name" value="GLUCOSE-6-PHOSPHATE 1-DEHYDROGENASE"/>
    <property type="match status" value="1"/>
</dbReference>
<name>E1QG88_DESB2</name>
<organism evidence="9 10">
    <name type="scientific">Desulfarculus baarsii (strain ATCC 33931 / DSM 2075 / LMG 7858 / VKM B-1802 / 2st14)</name>
    <dbReference type="NCBI Taxonomy" id="644282"/>
    <lineage>
        <taxon>Bacteria</taxon>
        <taxon>Pseudomonadati</taxon>
        <taxon>Thermodesulfobacteriota</taxon>
        <taxon>Desulfarculia</taxon>
        <taxon>Desulfarculales</taxon>
        <taxon>Desulfarculaceae</taxon>
        <taxon>Desulfarculus</taxon>
    </lineage>
</organism>
<dbReference type="Pfam" id="PF00479">
    <property type="entry name" value="G6PD_N"/>
    <property type="match status" value="1"/>
</dbReference>
<feature type="binding site" evidence="6">
    <location>
        <position position="202"/>
    </location>
    <ligand>
        <name>substrate</name>
    </ligand>
</feature>
<evidence type="ECO:0000256" key="3">
    <source>
        <dbReference type="ARBA" id="ARBA00022857"/>
    </source>
</evidence>
<keyword evidence="5 6" id="KW-0119">Carbohydrate metabolism</keyword>
<accession>E1QG88</accession>
<dbReference type="InterPro" id="IPR001282">
    <property type="entry name" value="G6P_DH"/>
</dbReference>
<evidence type="ECO:0000313" key="10">
    <source>
        <dbReference type="Proteomes" id="UP000009047"/>
    </source>
</evidence>
<dbReference type="RefSeq" id="WP_013257056.1">
    <property type="nucleotide sequence ID" value="NC_014365.1"/>
</dbReference>
<dbReference type="UniPathway" id="UPA00115">
    <property type="reaction ID" value="UER00408"/>
</dbReference>
<evidence type="ECO:0000313" key="9">
    <source>
        <dbReference type="EMBL" id="ADK83600.1"/>
    </source>
</evidence>
<dbReference type="Proteomes" id="UP000009047">
    <property type="component" value="Chromosome"/>
</dbReference>
<dbReference type="GO" id="GO:0006006">
    <property type="term" value="P:glucose metabolic process"/>
    <property type="evidence" value="ECO:0007669"/>
    <property type="project" value="UniProtKB-KW"/>
</dbReference>
<dbReference type="InterPro" id="IPR022675">
    <property type="entry name" value="G6P_DH_C"/>
</dbReference>
<dbReference type="STRING" id="644282.Deba_0223"/>